<comment type="similarity">
    <text evidence="1">Belongs to the Rv1128c/1148c/1588c/1702c/1945/3466 family.</text>
</comment>
<dbReference type="AlphaFoldDB" id="A0A934NCL7"/>
<dbReference type="InterPro" id="IPR003870">
    <property type="entry name" value="DUF222"/>
</dbReference>
<dbReference type="EMBL" id="JAEKNQ010000016">
    <property type="protein sequence ID" value="MBJ7602208.1"/>
    <property type="molecule type" value="Genomic_DNA"/>
</dbReference>
<dbReference type="GO" id="GO:0008270">
    <property type="term" value="F:zinc ion binding"/>
    <property type="evidence" value="ECO:0007669"/>
    <property type="project" value="InterPro"/>
</dbReference>
<dbReference type="GO" id="GO:0004519">
    <property type="term" value="F:endonuclease activity"/>
    <property type="evidence" value="ECO:0007669"/>
    <property type="project" value="InterPro"/>
</dbReference>
<protein>
    <submittedName>
        <fullName evidence="3">DUF222 domain-containing protein</fullName>
    </submittedName>
</protein>
<dbReference type="SMART" id="SM00507">
    <property type="entry name" value="HNHc"/>
    <property type="match status" value="1"/>
</dbReference>
<reference evidence="3 4" key="1">
    <citation type="submission" date="2020-10" db="EMBL/GenBank/DDBJ databases">
        <title>Ca. Dormibacterota MAGs.</title>
        <authorList>
            <person name="Montgomery K."/>
        </authorList>
    </citation>
    <scope>NUCLEOTIDE SEQUENCE [LARGE SCALE GENOMIC DNA]</scope>
    <source>
        <strain evidence="3">SC8811_S16_3</strain>
    </source>
</reference>
<dbReference type="CDD" id="cd00085">
    <property type="entry name" value="HNHc"/>
    <property type="match status" value="1"/>
</dbReference>
<evidence type="ECO:0000256" key="1">
    <source>
        <dbReference type="ARBA" id="ARBA00023450"/>
    </source>
</evidence>
<evidence type="ECO:0000313" key="3">
    <source>
        <dbReference type="EMBL" id="MBJ7602208.1"/>
    </source>
</evidence>
<dbReference type="InterPro" id="IPR003615">
    <property type="entry name" value="HNH_nuc"/>
</dbReference>
<dbReference type="Proteomes" id="UP000620075">
    <property type="component" value="Unassembled WGS sequence"/>
</dbReference>
<dbReference type="InterPro" id="IPR002711">
    <property type="entry name" value="HNH"/>
</dbReference>
<feature type="domain" description="HNH nuclease" evidence="2">
    <location>
        <begin position="320"/>
        <end position="372"/>
    </location>
</feature>
<name>A0A934NCL7_9BACT</name>
<dbReference type="Gene3D" id="1.10.30.50">
    <property type="match status" value="1"/>
</dbReference>
<dbReference type="Pfam" id="PF01844">
    <property type="entry name" value="HNH"/>
    <property type="match status" value="1"/>
</dbReference>
<gene>
    <name evidence="3" type="ORF">JF888_03295</name>
</gene>
<dbReference type="GO" id="GO:0003676">
    <property type="term" value="F:nucleic acid binding"/>
    <property type="evidence" value="ECO:0007669"/>
    <property type="project" value="InterPro"/>
</dbReference>
<dbReference type="Pfam" id="PF02720">
    <property type="entry name" value="DUF222"/>
    <property type="match status" value="1"/>
</dbReference>
<evidence type="ECO:0000259" key="2">
    <source>
        <dbReference type="SMART" id="SM00507"/>
    </source>
</evidence>
<accession>A0A934NCL7</accession>
<proteinExistence type="inferred from homology"/>
<comment type="caution">
    <text evidence="3">The sequence shown here is derived from an EMBL/GenBank/DDBJ whole genome shotgun (WGS) entry which is preliminary data.</text>
</comment>
<sequence>MGSMAASAWSSPLEDVTQAIASLIGEDTRHLPSLAQAERLKEIRQDINRLEARFTAELRVFDKQQGWVVSGHQSLQGWLRRTCQFSSGAATDRIRLGRQLEELPQTAAAFQEGRLSAQHVGLVGRLASQLGTEAVQPAEADLVRWGSELDTREFRHLTQRLRHCLDPEGALADANALHEKRHLGLAQSWQGLFFLEGQLDEEGGELVRTALEAIEGAPLAGDNRSKGERRADALVELARRQLDAGSLPERAAQKPHLHLVCECGTLRQEPGSAPAELNGEVLVPQETVRRYGCDALLTVERKGESPLAEATGAGRVVPPSVRRALQRRDGGCRFPDCDRPPEWTDAHHVVHWADGGETKLENLLLLCRRHHRRVHEEGWRVSRAEGSGWRFTPPGGEGWPGP</sequence>
<evidence type="ECO:0000313" key="4">
    <source>
        <dbReference type="Proteomes" id="UP000620075"/>
    </source>
</evidence>
<organism evidence="3 4">
    <name type="scientific">Candidatus Dormiibacter inghamiae</name>
    <dbReference type="NCBI Taxonomy" id="3127013"/>
    <lineage>
        <taxon>Bacteria</taxon>
        <taxon>Bacillati</taxon>
        <taxon>Candidatus Dormiibacterota</taxon>
        <taxon>Candidatus Dormibacteria</taxon>
        <taxon>Candidatus Dormibacterales</taxon>
        <taxon>Candidatus Dormibacteraceae</taxon>
        <taxon>Candidatus Dormiibacter</taxon>
    </lineage>
</organism>